<keyword evidence="6" id="KW-1185">Reference proteome</keyword>
<feature type="transmembrane region" description="Helical" evidence="3">
    <location>
        <begin position="43"/>
        <end position="67"/>
    </location>
</feature>
<feature type="compositionally biased region" description="Low complexity" evidence="2">
    <location>
        <begin position="509"/>
        <end position="527"/>
    </location>
</feature>
<feature type="coiled-coil region" evidence="1">
    <location>
        <begin position="112"/>
        <end position="175"/>
    </location>
</feature>
<dbReference type="Gene3D" id="3.20.20.450">
    <property type="entry name" value="EAL domain"/>
    <property type="match status" value="1"/>
</dbReference>
<proteinExistence type="predicted"/>
<dbReference type="PROSITE" id="PS50883">
    <property type="entry name" value="EAL"/>
    <property type="match status" value="1"/>
</dbReference>
<feature type="region of interest" description="Disordered" evidence="2">
    <location>
        <begin position="507"/>
        <end position="527"/>
    </location>
</feature>
<keyword evidence="1" id="KW-0175">Coiled coil</keyword>
<keyword evidence="3" id="KW-0472">Membrane</keyword>
<dbReference type="PATRIC" id="fig|1439726.3.peg.1012"/>
<dbReference type="AlphaFoldDB" id="A0A1E3H5Y2"/>
<sequence>MIGADSGATHGIRRGPLDVPPRVPAPAAGDAETRSADPAMKRLASVLVIGSMAVIAVSTVVVLNVLFDFPMGQAAILGMLGLGVMMLVQSLAQRRGERAWLEGRIADIAAVASDVNSEVALVSDRLARLERDLASRPWRDTEPLAEEVEVLGGLLKQVTDALADAEQRLELLEKRPLAPLQMPAPMPAPAPVMTSPEPVQTGFPPQPFPQQTFPPPMPMAEEPRLSPARAAIEPIAPPEPFEPVPREAPRPAPAQISPALEQEIVEAIRSERLEVHLQPIVTLPQRKVRIYEAMAMMRTRGGETVTGPALRRLATGARLAPRVDTFMVVRAFQILKRLNTRNREVGILIGLSLASLADNAFFREFQGFVTQNRALAELVTFGFPAADLALMGPIEQESLDAIAELGYRFAIGDITDFRQDFQTLGARGFRFAKVPVEVLLGRAVAQDYRGDIHAVDLSGHLARKGLELVVDQVDTESQVLDLLDYDIRLAQGNLFSAPRLVRPEVLQTPPAAEAQPPAPRGPLRAAR</sequence>
<protein>
    <submittedName>
        <fullName evidence="5">EAL domain protein</fullName>
    </submittedName>
</protein>
<dbReference type="Proteomes" id="UP000094622">
    <property type="component" value="Unassembled WGS sequence"/>
</dbReference>
<organism evidence="5 6">
    <name type="scientific">Methylobrevis pamukkalensis</name>
    <dbReference type="NCBI Taxonomy" id="1439726"/>
    <lineage>
        <taxon>Bacteria</taxon>
        <taxon>Pseudomonadati</taxon>
        <taxon>Pseudomonadota</taxon>
        <taxon>Alphaproteobacteria</taxon>
        <taxon>Hyphomicrobiales</taxon>
        <taxon>Pleomorphomonadaceae</taxon>
        <taxon>Methylobrevis</taxon>
    </lineage>
</organism>
<feature type="domain" description="EAL" evidence="4">
    <location>
        <begin position="257"/>
        <end position="512"/>
    </location>
</feature>
<comment type="caution">
    <text evidence="5">The sequence shown here is derived from an EMBL/GenBank/DDBJ whole genome shotgun (WGS) entry which is preliminary data.</text>
</comment>
<evidence type="ECO:0000256" key="1">
    <source>
        <dbReference type="SAM" id="Coils"/>
    </source>
</evidence>
<dbReference type="InterPro" id="IPR001633">
    <property type="entry name" value="EAL_dom"/>
</dbReference>
<evidence type="ECO:0000259" key="4">
    <source>
        <dbReference type="PROSITE" id="PS50883"/>
    </source>
</evidence>
<dbReference type="Pfam" id="PF00563">
    <property type="entry name" value="EAL"/>
    <property type="match status" value="1"/>
</dbReference>
<feature type="transmembrane region" description="Helical" evidence="3">
    <location>
        <begin position="73"/>
        <end position="92"/>
    </location>
</feature>
<accession>A0A1E3H5Y2</accession>
<dbReference type="InterPro" id="IPR035919">
    <property type="entry name" value="EAL_sf"/>
</dbReference>
<name>A0A1E3H5Y2_9HYPH</name>
<dbReference type="EMBL" id="MCRJ01000015">
    <property type="protein sequence ID" value="ODN71727.1"/>
    <property type="molecule type" value="Genomic_DNA"/>
</dbReference>
<evidence type="ECO:0000313" key="6">
    <source>
        <dbReference type="Proteomes" id="UP000094622"/>
    </source>
</evidence>
<keyword evidence="3" id="KW-1133">Transmembrane helix</keyword>
<keyword evidence="3" id="KW-0812">Transmembrane</keyword>
<evidence type="ECO:0000313" key="5">
    <source>
        <dbReference type="EMBL" id="ODN71727.1"/>
    </source>
</evidence>
<evidence type="ECO:0000256" key="3">
    <source>
        <dbReference type="SAM" id="Phobius"/>
    </source>
</evidence>
<feature type="region of interest" description="Disordered" evidence="2">
    <location>
        <begin position="1"/>
        <end position="34"/>
    </location>
</feature>
<feature type="region of interest" description="Disordered" evidence="2">
    <location>
        <begin position="180"/>
        <end position="207"/>
    </location>
</feature>
<dbReference type="SUPFAM" id="SSF141868">
    <property type="entry name" value="EAL domain-like"/>
    <property type="match status" value="1"/>
</dbReference>
<evidence type="ECO:0000256" key="2">
    <source>
        <dbReference type="SAM" id="MobiDB-lite"/>
    </source>
</evidence>
<gene>
    <name evidence="5" type="ORF">A6302_00971</name>
</gene>
<reference evidence="5 6" key="1">
    <citation type="submission" date="2016-07" db="EMBL/GenBank/DDBJ databases">
        <title>Draft Genome Sequence of Methylobrevis pamukkalensis PK2.</title>
        <authorList>
            <person name="Vasilenko O.V."/>
            <person name="Doronina N.V."/>
            <person name="Shmareva M.N."/>
            <person name="Tarlachkov S.V."/>
            <person name="Mustakhimov I."/>
            <person name="Trotsenko Y.A."/>
        </authorList>
    </citation>
    <scope>NUCLEOTIDE SEQUENCE [LARGE SCALE GENOMIC DNA]</scope>
    <source>
        <strain evidence="5 6">PK2</strain>
    </source>
</reference>
<dbReference type="SMART" id="SM00052">
    <property type="entry name" value="EAL"/>
    <property type="match status" value="1"/>
</dbReference>